<protein>
    <submittedName>
        <fullName evidence="2">11011_t:CDS:1</fullName>
    </submittedName>
</protein>
<comment type="caution">
    <text evidence="2">The sequence shown here is derived from an EMBL/GenBank/DDBJ whole genome shotgun (WGS) entry which is preliminary data.</text>
</comment>
<dbReference type="Proteomes" id="UP000789901">
    <property type="component" value="Unassembled WGS sequence"/>
</dbReference>
<evidence type="ECO:0000313" key="2">
    <source>
        <dbReference type="EMBL" id="CAG8855097.1"/>
    </source>
</evidence>
<name>A0ABN7XIT6_GIGMA</name>
<reference evidence="2 3" key="1">
    <citation type="submission" date="2021-06" db="EMBL/GenBank/DDBJ databases">
        <authorList>
            <person name="Kallberg Y."/>
            <person name="Tangrot J."/>
            <person name="Rosling A."/>
        </authorList>
    </citation>
    <scope>NUCLEOTIDE SEQUENCE [LARGE SCALE GENOMIC DNA]</scope>
    <source>
        <strain evidence="2 3">120-4 pot B 10/14</strain>
    </source>
</reference>
<accession>A0ABN7XIT6</accession>
<proteinExistence type="predicted"/>
<feature type="coiled-coil region" evidence="1">
    <location>
        <begin position="78"/>
        <end position="105"/>
    </location>
</feature>
<dbReference type="EMBL" id="CAJVQB010145873">
    <property type="protein sequence ID" value="CAG8855097.1"/>
    <property type="molecule type" value="Genomic_DNA"/>
</dbReference>
<organism evidence="2 3">
    <name type="scientific">Gigaspora margarita</name>
    <dbReference type="NCBI Taxonomy" id="4874"/>
    <lineage>
        <taxon>Eukaryota</taxon>
        <taxon>Fungi</taxon>
        <taxon>Fungi incertae sedis</taxon>
        <taxon>Mucoromycota</taxon>
        <taxon>Glomeromycotina</taxon>
        <taxon>Glomeromycetes</taxon>
        <taxon>Diversisporales</taxon>
        <taxon>Gigasporaceae</taxon>
        <taxon>Gigaspora</taxon>
    </lineage>
</organism>
<gene>
    <name evidence="2" type="ORF">GMARGA_LOCUS43918</name>
</gene>
<keyword evidence="1" id="KW-0175">Coiled coil</keyword>
<evidence type="ECO:0000256" key="1">
    <source>
        <dbReference type="SAM" id="Coils"/>
    </source>
</evidence>
<keyword evidence="3" id="KW-1185">Reference proteome</keyword>
<sequence length="123" mass="14613">TAPSIHDPITRSRVSYLNGGGAKDFQNNRKNGVGEWTPERMGEKKFLRVVIWNEPPPFFGEMPHNWLKERADYYEEVLTDYRAKCSRLQELKKKIRRQNNRVQSDLFREALPVAKKWEYLESE</sequence>
<evidence type="ECO:0000313" key="3">
    <source>
        <dbReference type="Proteomes" id="UP000789901"/>
    </source>
</evidence>
<feature type="non-terminal residue" evidence="2">
    <location>
        <position position="1"/>
    </location>
</feature>